<dbReference type="Proteomes" id="UP001208570">
    <property type="component" value="Unassembled WGS sequence"/>
</dbReference>
<feature type="non-terminal residue" evidence="2">
    <location>
        <position position="1"/>
    </location>
</feature>
<protein>
    <submittedName>
        <fullName evidence="2">Uncharacterized protein</fullName>
    </submittedName>
</protein>
<dbReference type="EMBL" id="JAODUP010000535">
    <property type="protein sequence ID" value="KAK2147803.1"/>
    <property type="molecule type" value="Genomic_DNA"/>
</dbReference>
<dbReference type="AlphaFoldDB" id="A0AAD9MXH9"/>
<reference evidence="2" key="1">
    <citation type="journal article" date="2023" name="Mol. Biol. Evol.">
        <title>Third-Generation Sequencing Reveals the Adaptive Role of the Epigenome in Three Deep-Sea Polychaetes.</title>
        <authorList>
            <person name="Perez M."/>
            <person name="Aroh O."/>
            <person name="Sun Y."/>
            <person name="Lan Y."/>
            <person name="Juniper S.K."/>
            <person name="Young C.R."/>
            <person name="Angers B."/>
            <person name="Qian P.Y."/>
        </authorList>
    </citation>
    <scope>NUCLEOTIDE SEQUENCE</scope>
    <source>
        <strain evidence="2">P08H-3</strain>
    </source>
</reference>
<keyword evidence="1" id="KW-1133">Transmembrane helix</keyword>
<gene>
    <name evidence="2" type="ORF">LSH36_535g03041</name>
</gene>
<evidence type="ECO:0000313" key="2">
    <source>
        <dbReference type="EMBL" id="KAK2147803.1"/>
    </source>
</evidence>
<accession>A0AAD9MXH9</accession>
<comment type="caution">
    <text evidence="2">The sequence shown here is derived from an EMBL/GenBank/DDBJ whole genome shotgun (WGS) entry which is preliminary data.</text>
</comment>
<feature type="transmembrane region" description="Helical" evidence="1">
    <location>
        <begin position="7"/>
        <end position="27"/>
    </location>
</feature>
<keyword evidence="1" id="KW-0472">Membrane</keyword>
<keyword evidence="3" id="KW-1185">Reference proteome</keyword>
<evidence type="ECO:0000313" key="3">
    <source>
        <dbReference type="Proteomes" id="UP001208570"/>
    </source>
</evidence>
<name>A0AAD9MXH9_9ANNE</name>
<keyword evidence="1" id="KW-0812">Transmembrane</keyword>
<sequence>RDVISCSVLRFCHFFWTSFLLPCLWRFCLSRLFITSGRFIFISVSFRSSTLARVWTRRHFSRLASAFTLSATRMRSRTMLLTSSSMLWRPRGG</sequence>
<evidence type="ECO:0000256" key="1">
    <source>
        <dbReference type="SAM" id="Phobius"/>
    </source>
</evidence>
<organism evidence="2 3">
    <name type="scientific">Paralvinella palmiformis</name>
    <dbReference type="NCBI Taxonomy" id="53620"/>
    <lineage>
        <taxon>Eukaryota</taxon>
        <taxon>Metazoa</taxon>
        <taxon>Spiralia</taxon>
        <taxon>Lophotrochozoa</taxon>
        <taxon>Annelida</taxon>
        <taxon>Polychaeta</taxon>
        <taxon>Sedentaria</taxon>
        <taxon>Canalipalpata</taxon>
        <taxon>Terebellida</taxon>
        <taxon>Terebelliformia</taxon>
        <taxon>Alvinellidae</taxon>
        <taxon>Paralvinella</taxon>
    </lineage>
</organism>
<proteinExistence type="predicted"/>